<dbReference type="EMBL" id="FXUV02000025">
    <property type="protein sequence ID" value="SNB70225.1"/>
    <property type="molecule type" value="Genomic_DNA"/>
</dbReference>
<keyword evidence="2 5" id="KW-0812">Transmembrane</keyword>
<dbReference type="STRING" id="1522312.GCA_900177895_00317"/>
<name>A0A238TAP2_9NEIS</name>
<reference evidence="7 8" key="2">
    <citation type="submission" date="2017-06" db="EMBL/GenBank/DDBJ databases">
        <authorList>
            <person name="Kim H.J."/>
            <person name="Triplett B.A."/>
        </authorList>
    </citation>
    <scope>NUCLEOTIDE SEQUENCE [LARGE SCALE GENOMIC DNA]</scope>
    <source>
        <strain evidence="7">Kingella_eburonensis</strain>
    </source>
</reference>
<organism evidence="7 8">
    <name type="scientific">Kingella negevensis</name>
    <dbReference type="NCBI Taxonomy" id="1522312"/>
    <lineage>
        <taxon>Bacteria</taxon>
        <taxon>Pseudomonadati</taxon>
        <taxon>Pseudomonadota</taxon>
        <taxon>Betaproteobacteria</taxon>
        <taxon>Neisseriales</taxon>
        <taxon>Neisseriaceae</taxon>
        <taxon>Kingella</taxon>
    </lineage>
</organism>
<feature type="transmembrane region" description="Helical" evidence="5">
    <location>
        <begin position="41"/>
        <end position="58"/>
    </location>
</feature>
<protein>
    <submittedName>
        <fullName evidence="7">Cadmium, cobalt and zinc/H(+)-K(+) antiporter</fullName>
    </submittedName>
</protein>
<keyword evidence="3 5" id="KW-1133">Transmembrane helix</keyword>
<keyword evidence="4 5" id="KW-0472">Membrane</keyword>
<evidence type="ECO:0000256" key="1">
    <source>
        <dbReference type="ARBA" id="ARBA00004141"/>
    </source>
</evidence>
<dbReference type="GO" id="GO:0016020">
    <property type="term" value="C:membrane"/>
    <property type="evidence" value="ECO:0007669"/>
    <property type="project" value="UniProtKB-SubCell"/>
</dbReference>
<sequence>MSAHNHSHDHHTENKKILLISFAVIASFRLVETAAGWLSNSLALISDAASLALALLAFK</sequence>
<comment type="subcellular location">
    <subcellularLocation>
        <location evidence="1">Membrane</location>
        <topology evidence="1">Multi-pass membrane protein</topology>
    </subcellularLocation>
</comment>
<evidence type="ECO:0000313" key="7">
    <source>
        <dbReference type="EMBL" id="SNB70225.1"/>
    </source>
</evidence>
<evidence type="ECO:0000256" key="4">
    <source>
        <dbReference type="ARBA" id="ARBA00023136"/>
    </source>
</evidence>
<evidence type="ECO:0000256" key="5">
    <source>
        <dbReference type="SAM" id="Phobius"/>
    </source>
</evidence>
<proteinExistence type="predicted"/>
<gene>
    <name evidence="7" type="primary">czcD</name>
    <name evidence="6" type="ORF">KEBURONENSIS_00271</name>
    <name evidence="7" type="ORF">KEBURONENSIS_01321</name>
</gene>
<dbReference type="EMBL" id="FXUV01000030">
    <property type="protein sequence ID" value="SMQ12695.1"/>
    <property type="molecule type" value="Genomic_DNA"/>
</dbReference>
<dbReference type="SUPFAM" id="SSF161111">
    <property type="entry name" value="Cation efflux protein transmembrane domain-like"/>
    <property type="match status" value="1"/>
</dbReference>
<evidence type="ECO:0000313" key="8">
    <source>
        <dbReference type="Proteomes" id="UP000215450"/>
    </source>
</evidence>
<accession>A0A238TAP2</accession>
<keyword evidence="8" id="KW-1185">Reference proteome</keyword>
<evidence type="ECO:0000313" key="6">
    <source>
        <dbReference type="EMBL" id="SMQ12695.1"/>
    </source>
</evidence>
<evidence type="ECO:0000256" key="3">
    <source>
        <dbReference type="ARBA" id="ARBA00022989"/>
    </source>
</evidence>
<reference evidence="6" key="1">
    <citation type="submission" date="2017-05" db="EMBL/GenBank/DDBJ databases">
        <authorList>
            <person name="Song R."/>
            <person name="Chenine A.L."/>
            <person name="Ruprecht R.M."/>
        </authorList>
    </citation>
    <scope>NUCLEOTIDE SEQUENCE</scope>
    <source>
        <strain evidence="6">Kingella_eburonensis</strain>
    </source>
</reference>
<dbReference type="RefSeq" id="WP_257874936.1">
    <property type="nucleotide sequence ID" value="NZ_FXUV02000025.1"/>
</dbReference>
<dbReference type="InterPro" id="IPR027469">
    <property type="entry name" value="Cation_efflux_TMD_sf"/>
</dbReference>
<dbReference type="Proteomes" id="UP000215450">
    <property type="component" value="Unassembled WGS sequence"/>
</dbReference>
<evidence type="ECO:0000256" key="2">
    <source>
        <dbReference type="ARBA" id="ARBA00022692"/>
    </source>
</evidence>
<dbReference type="AlphaFoldDB" id="A0A238TAP2"/>